<accession>A0A2N9EG79</accession>
<organism evidence="1">
    <name type="scientific">Fagus sylvatica</name>
    <name type="common">Beechnut</name>
    <dbReference type="NCBI Taxonomy" id="28930"/>
    <lineage>
        <taxon>Eukaryota</taxon>
        <taxon>Viridiplantae</taxon>
        <taxon>Streptophyta</taxon>
        <taxon>Embryophyta</taxon>
        <taxon>Tracheophyta</taxon>
        <taxon>Spermatophyta</taxon>
        <taxon>Magnoliopsida</taxon>
        <taxon>eudicotyledons</taxon>
        <taxon>Gunneridae</taxon>
        <taxon>Pentapetalae</taxon>
        <taxon>rosids</taxon>
        <taxon>fabids</taxon>
        <taxon>Fagales</taxon>
        <taxon>Fagaceae</taxon>
        <taxon>Fagus</taxon>
    </lineage>
</organism>
<evidence type="ECO:0000313" key="1">
    <source>
        <dbReference type="EMBL" id="SPC73753.1"/>
    </source>
</evidence>
<gene>
    <name evidence="1" type="ORF">FSB_LOCUS1635</name>
</gene>
<dbReference type="EMBL" id="OIVN01000073">
    <property type="protein sequence ID" value="SPC73753.1"/>
    <property type="molecule type" value="Genomic_DNA"/>
</dbReference>
<reference evidence="1" key="1">
    <citation type="submission" date="2018-02" db="EMBL/GenBank/DDBJ databases">
        <authorList>
            <person name="Cohen D.B."/>
            <person name="Kent A.D."/>
        </authorList>
    </citation>
    <scope>NUCLEOTIDE SEQUENCE</scope>
</reference>
<dbReference type="AlphaFoldDB" id="A0A2N9EG79"/>
<name>A0A2N9EG79_FAGSY</name>
<sequence>MPLRVQSVKVLSEETRYKSTGDENERLPLKTLLSLVLLTGYSETSSQDASIFALLVDYFEASPQDSSVFSTSC</sequence>
<protein>
    <submittedName>
        <fullName evidence="1">Uncharacterized protein</fullName>
    </submittedName>
</protein>
<proteinExistence type="predicted"/>